<feature type="region of interest" description="Disordered" evidence="5">
    <location>
        <begin position="892"/>
        <end position="911"/>
    </location>
</feature>
<dbReference type="SUPFAM" id="SSF47370">
    <property type="entry name" value="Bromodomain"/>
    <property type="match status" value="1"/>
</dbReference>
<dbReference type="PROSITE" id="PS00674">
    <property type="entry name" value="AAA"/>
    <property type="match status" value="1"/>
</dbReference>
<evidence type="ECO:0000256" key="2">
    <source>
        <dbReference type="ARBA" id="ARBA00022741"/>
    </source>
</evidence>
<feature type="compositionally biased region" description="Gly residues" evidence="5">
    <location>
        <begin position="246"/>
        <end position="260"/>
    </location>
</feature>
<dbReference type="Pfam" id="PF00004">
    <property type="entry name" value="AAA"/>
    <property type="match status" value="1"/>
</dbReference>
<keyword evidence="4" id="KW-0103">Bromodomain</keyword>
<gene>
    <name evidence="7" type="ORF">AMON00008_LOCUS37743</name>
</gene>
<dbReference type="SMART" id="SM00382">
    <property type="entry name" value="AAA"/>
    <property type="match status" value="1"/>
</dbReference>
<protein>
    <recommendedName>
        <fullName evidence="6">AAA+ ATPase domain-containing protein</fullName>
    </recommendedName>
</protein>
<evidence type="ECO:0000256" key="1">
    <source>
        <dbReference type="ARBA" id="ARBA00006914"/>
    </source>
</evidence>
<dbReference type="InterPro" id="IPR003959">
    <property type="entry name" value="ATPase_AAA_core"/>
</dbReference>
<dbReference type="GO" id="GO:0005634">
    <property type="term" value="C:nucleus"/>
    <property type="evidence" value="ECO:0007669"/>
    <property type="project" value="TreeGrafter"/>
</dbReference>
<dbReference type="InterPro" id="IPR036427">
    <property type="entry name" value="Bromodomain-like_sf"/>
</dbReference>
<dbReference type="GO" id="GO:0006334">
    <property type="term" value="P:nucleosome assembly"/>
    <property type="evidence" value="ECO:0007669"/>
    <property type="project" value="TreeGrafter"/>
</dbReference>
<dbReference type="Gene3D" id="1.20.920.10">
    <property type="entry name" value="Bromodomain-like"/>
    <property type="match status" value="1"/>
</dbReference>
<dbReference type="GO" id="GO:0006337">
    <property type="term" value="P:nucleosome disassembly"/>
    <property type="evidence" value="ECO:0007669"/>
    <property type="project" value="TreeGrafter"/>
</dbReference>
<evidence type="ECO:0000256" key="5">
    <source>
        <dbReference type="SAM" id="MobiDB-lite"/>
    </source>
</evidence>
<feature type="region of interest" description="Disordered" evidence="5">
    <location>
        <begin position="184"/>
        <end position="274"/>
    </location>
</feature>
<dbReference type="InterPro" id="IPR003960">
    <property type="entry name" value="ATPase_AAA_CS"/>
</dbReference>
<accession>A0A7S4RMB2</accession>
<dbReference type="Gene3D" id="3.40.50.300">
    <property type="entry name" value="P-loop containing nucleotide triphosphate hydrolases"/>
    <property type="match status" value="1"/>
</dbReference>
<dbReference type="GO" id="GO:0005524">
    <property type="term" value="F:ATP binding"/>
    <property type="evidence" value="ECO:0007669"/>
    <property type="project" value="UniProtKB-KW"/>
</dbReference>
<feature type="compositionally biased region" description="Low complexity" evidence="5">
    <location>
        <begin position="129"/>
        <end position="147"/>
    </location>
</feature>
<dbReference type="PANTHER" id="PTHR23069">
    <property type="entry name" value="AAA DOMAIN-CONTAINING"/>
    <property type="match status" value="1"/>
</dbReference>
<dbReference type="GO" id="GO:0045815">
    <property type="term" value="P:transcription initiation-coupled chromatin remodeling"/>
    <property type="evidence" value="ECO:0007669"/>
    <property type="project" value="TreeGrafter"/>
</dbReference>
<dbReference type="PANTHER" id="PTHR23069:SF7">
    <property type="entry name" value="P-LOOP CONTAINING NUCLEOSIDE TRIPHOSPHATE HYDROLASES SUPERFAMILY PROTEIN"/>
    <property type="match status" value="1"/>
</dbReference>
<dbReference type="FunFam" id="3.40.50.300:FF:000061">
    <property type="entry name" value="ATPase family, AAA domain-containing 2"/>
    <property type="match status" value="1"/>
</dbReference>
<dbReference type="GO" id="GO:0016887">
    <property type="term" value="F:ATP hydrolysis activity"/>
    <property type="evidence" value="ECO:0007669"/>
    <property type="project" value="InterPro"/>
</dbReference>
<dbReference type="GO" id="GO:0042393">
    <property type="term" value="F:histone binding"/>
    <property type="evidence" value="ECO:0007669"/>
    <property type="project" value="TreeGrafter"/>
</dbReference>
<name>A0A7S4RMB2_9DINO</name>
<dbReference type="InterPro" id="IPR027417">
    <property type="entry name" value="P-loop_NTPase"/>
</dbReference>
<feature type="region of interest" description="Disordered" evidence="5">
    <location>
        <begin position="1"/>
        <end position="22"/>
    </location>
</feature>
<dbReference type="SUPFAM" id="SSF52540">
    <property type="entry name" value="P-loop containing nucleoside triphosphate hydrolases"/>
    <property type="match status" value="1"/>
</dbReference>
<feature type="compositionally biased region" description="Basic and acidic residues" evidence="5">
    <location>
        <begin position="900"/>
        <end position="911"/>
    </location>
</feature>
<feature type="region of interest" description="Disordered" evidence="5">
    <location>
        <begin position="810"/>
        <end position="833"/>
    </location>
</feature>
<feature type="compositionally biased region" description="Low complexity" evidence="5">
    <location>
        <begin position="219"/>
        <end position="237"/>
    </location>
</feature>
<dbReference type="GO" id="GO:0003682">
    <property type="term" value="F:chromatin binding"/>
    <property type="evidence" value="ECO:0007669"/>
    <property type="project" value="TreeGrafter"/>
</dbReference>
<evidence type="ECO:0000256" key="4">
    <source>
        <dbReference type="ARBA" id="ARBA00023117"/>
    </source>
</evidence>
<evidence type="ECO:0000259" key="6">
    <source>
        <dbReference type="SMART" id="SM00382"/>
    </source>
</evidence>
<dbReference type="EMBL" id="HBNR01053758">
    <property type="protein sequence ID" value="CAE4619307.1"/>
    <property type="molecule type" value="Transcribed_RNA"/>
</dbReference>
<feature type="region of interest" description="Disordered" evidence="5">
    <location>
        <begin position="76"/>
        <end position="147"/>
    </location>
</feature>
<organism evidence="7">
    <name type="scientific">Alexandrium monilatum</name>
    <dbReference type="NCBI Taxonomy" id="311494"/>
    <lineage>
        <taxon>Eukaryota</taxon>
        <taxon>Sar</taxon>
        <taxon>Alveolata</taxon>
        <taxon>Dinophyceae</taxon>
        <taxon>Gonyaulacales</taxon>
        <taxon>Pyrocystaceae</taxon>
        <taxon>Alexandrium</taxon>
    </lineage>
</organism>
<proteinExistence type="inferred from homology"/>
<feature type="compositionally biased region" description="Low complexity" evidence="5">
    <location>
        <begin position="82"/>
        <end position="119"/>
    </location>
</feature>
<feature type="region of interest" description="Disordered" evidence="5">
    <location>
        <begin position="1055"/>
        <end position="1087"/>
    </location>
</feature>
<sequence length="1222" mass="131315">MRRGKYSGAESGGGGPAGGERVHCSGELLRTVMTNAMAHDSGEIVREHPGKRRRQQAVQLNIGDWSTQDYAAHFVNVRTGARGRTPSPTRMRTGTRGRTPSPTRMRNPARGRTPSPTRTTRGRTRSPSRPRAPPYSSSASSAAATAAVATVVATAPVPVVAHTPVSGTEGDAAPRRARVLQRVATSGVAPGGFSKDQAGGSSDSDVDGRAGKRMPNSQRLAALLRPPRAAGRRSPAAVRRHRHSGGASGGRAGATDGGSTGSHSSSDEDGKCRVPGMRHPLRLMRDRASEPCTQVEQVEVDGSVDWNAVGGLRSQIDALKECVLHPLLYPELYDALGVVPPRGVLLHGPPGCGKTLAARALAGTCKGAGVRVAFFARKGGDIQSKFVGEAEQRLAALFEAARRNAPSIIFFDEIDGLAPSRSESGSEGTAHHNSVVATLLALMDGLVARGRVAVLGATNRPELLDAALRRPGRFDRELRFAPPAAEERLQILEVLTRHWPRASREVGGGASRECLQRLAFDRTAGLTGAELRALTAEAAIRSIRRTFPQLYASSAGRFQLSPDRIQVTEDDFESALSALAAPGARAARSAVACGLTSAGGEVPIAPLTQDLAPLLLEPLHRVQHTLAQLFPPWGGSSSSSSSGGRAAAASARAPARSAPPVALLGAHALVCDSDQQLLRLLEPALLWGCELPAFMISLDAALAAPDGAAAQLRRVVSVATAAAPSVLLVPRLERWASANGRGPVDTLGRSPATLLLRALQQIPFEAAVLVLGTGLVAHPTSSGAAKVELKRKRGLAFGFARARRRLRAVVSSSSPEGRAERMQQGKEPRRSSRTTWSRLLALFENVAVPSPGWPEAQGFLTGLLRRGMRALLDGLLEEQHLRAPLPELPMAAPESEDVQEERRLAEMPREELEREEEEDRFWLRLFRNQIRQVLQSLARYTRFAIFNQTPAEVQEAAPLDSLASVSGPVTLSELAARNDAHEYTCVEDLRADFKRIQENVQALFPDRFCQSQCRVRNYANELLDKAEAKLDCIDAEVVRALSKVHGRWQLRQAALRRRRRGDGADESSAGPAHRPLGRVEQRPGDLPLPLDEAVREAAGRLLGEHGADKPPQLSEVLEAGKRVQRSLFLALSPDPLHMGASKGSRSARALMKQLTDSFAGEYAPPECLDGLTASTLLARRCNYFQRWCKKFGPTARQLAADAVAALLREDRTLHRLQPMMRS</sequence>
<comment type="similarity">
    <text evidence="1">Belongs to the AAA ATPase family.</text>
</comment>
<dbReference type="InterPro" id="IPR045199">
    <property type="entry name" value="ATAD2-like"/>
</dbReference>
<dbReference type="Gene3D" id="1.10.8.60">
    <property type="match status" value="1"/>
</dbReference>
<feature type="compositionally biased region" description="Basic and acidic residues" evidence="5">
    <location>
        <begin position="817"/>
        <end position="830"/>
    </location>
</feature>
<dbReference type="AlphaFoldDB" id="A0A7S4RMB2"/>
<keyword evidence="2" id="KW-0547">Nucleotide-binding</keyword>
<reference evidence="7" key="1">
    <citation type="submission" date="2021-01" db="EMBL/GenBank/DDBJ databases">
        <authorList>
            <person name="Corre E."/>
            <person name="Pelletier E."/>
            <person name="Niang G."/>
            <person name="Scheremetjew M."/>
            <person name="Finn R."/>
            <person name="Kale V."/>
            <person name="Holt S."/>
            <person name="Cochrane G."/>
            <person name="Meng A."/>
            <person name="Brown T."/>
            <person name="Cohen L."/>
        </authorList>
    </citation>
    <scope>NUCLEOTIDE SEQUENCE</scope>
    <source>
        <strain evidence="7">CCMP3105</strain>
    </source>
</reference>
<dbReference type="InterPro" id="IPR003593">
    <property type="entry name" value="AAA+_ATPase"/>
</dbReference>
<evidence type="ECO:0000256" key="3">
    <source>
        <dbReference type="ARBA" id="ARBA00022840"/>
    </source>
</evidence>
<feature type="domain" description="AAA+ ATPase" evidence="6">
    <location>
        <begin position="340"/>
        <end position="484"/>
    </location>
</feature>
<evidence type="ECO:0000313" key="7">
    <source>
        <dbReference type="EMBL" id="CAE4619307.1"/>
    </source>
</evidence>
<keyword evidence="3" id="KW-0067">ATP-binding</keyword>